<evidence type="ECO:0000259" key="2">
    <source>
        <dbReference type="Pfam" id="PF05707"/>
    </source>
</evidence>
<dbReference type="EMBL" id="RSHK01000065">
    <property type="protein sequence ID" value="MIE73087.1"/>
    <property type="molecule type" value="Genomic_DNA"/>
</dbReference>
<dbReference type="Proteomes" id="UP000885362">
    <property type="component" value="Unassembled WGS sequence"/>
</dbReference>
<name>A0A6C8Y3Q1_SALDZ</name>
<evidence type="ECO:0000313" key="3">
    <source>
        <dbReference type="EMBL" id="MIE73087.1"/>
    </source>
</evidence>
<dbReference type="AlphaFoldDB" id="A0A6C8Y3Q1"/>
<organism evidence="3">
    <name type="scientific">Salmonella diarizonae</name>
    <dbReference type="NCBI Taxonomy" id="59204"/>
    <lineage>
        <taxon>Bacteria</taxon>
        <taxon>Pseudomonadati</taxon>
        <taxon>Pseudomonadota</taxon>
        <taxon>Gammaproteobacteria</taxon>
        <taxon>Enterobacterales</taxon>
        <taxon>Enterobacteriaceae</taxon>
        <taxon>Salmonella</taxon>
    </lineage>
</organism>
<protein>
    <recommendedName>
        <fullName evidence="2">Zona occludens toxin N-terminal domain-containing protein</fullName>
    </recommendedName>
</protein>
<dbReference type="InterPro" id="IPR027417">
    <property type="entry name" value="P-loop_NTPase"/>
</dbReference>
<proteinExistence type="predicted"/>
<dbReference type="Gene3D" id="3.40.50.300">
    <property type="entry name" value="P-loop containing nucleotide triphosphate hydrolases"/>
    <property type="match status" value="1"/>
</dbReference>
<accession>A0A6C8Y3Q1</accession>
<dbReference type="Pfam" id="PF05707">
    <property type="entry name" value="Zot"/>
    <property type="match status" value="1"/>
</dbReference>
<comment type="caution">
    <text evidence="3">The sequence shown here is derived from an EMBL/GenBank/DDBJ whole genome shotgun (WGS) entry which is preliminary data.</text>
</comment>
<feature type="region of interest" description="Disordered" evidence="1">
    <location>
        <begin position="273"/>
        <end position="297"/>
    </location>
</feature>
<reference evidence="3" key="1">
    <citation type="submission" date="2018-08" db="EMBL/GenBank/DDBJ databases">
        <authorList>
            <consortium name="GenomeTrakr network: Whole genome sequencing for foodborne pathogen traceback"/>
        </authorList>
    </citation>
    <scope>NUCLEOTIDE SEQUENCE [LARGE SCALE GENOMIC DNA]</scope>
    <source>
        <strain evidence="3">FMA0132</strain>
    </source>
</reference>
<feature type="compositionally biased region" description="Basic and acidic residues" evidence="1">
    <location>
        <begin position="278"/>
        <end position="297"/>
    </location>
</feature>
<evidence type="ECO:0000256" key="1">
    <source>
        <dbReference type="SAM" id="MobiDB-lite"/>
    </source>
</evidence>
<dbReference type="InterPro" id="IPR008900">
    <property type="entry name" value="Zot_N"/>
</dbReference>
<gene>
    <name evidence="3" type="ORF">EL06_27970</name>
</gene>
<sequence length="461" mass="52959">MSVYFTNGGLGAGKGIYAAFIASQYYNNPDKNIRLATNYPLDTFRLGKDSDKPVTVLPCNVRVKDLENLGDGSPSSYKDNFGALILDECSEFLNSRDFKRTDRLKMLHWFKHARKHHWDVYFIVQNYDALDSQVREDLKEYMVFLRDLSKIRIPLYSSYKEMFGNKQPRKDKRRHSLIPHIVQARIFHKSQSLSEKPENFYTIMAKQYYDFYDTDFMFVDGNEFINNKEVDMRAWYTLLPGKYLSSPLSDWTNWHEGRDMGVDSHSDADEVVSVSPDTDIKDNSQSEKPVKPEKPVKNEKSKKKLRFGFKSVFKFSFFIVLGYISYQFITHYVFKSDDKPVNFPAYNTVVVNENGQPVNVNVQSVPAPPPEPVISPRWRLTGYLKRSDNEGYFILRDTAGNIRYFRSDSPYDGQFTQIIVDNEIVTFYSGSLTASPSLPLTPDLPGAVGGTLKGSVSSILN</sequence>
<feature type="domain" description="Zona occludens toxin N-terminal" evidence="2">
    <location>
        <begin position="3"/>
        <end position="154"/>
    </location>
</feature>